<feature type="non-terminal residue" evidence="1">
    <location>
        <position position="1"/>
    </location>
</feature>
<name>A0A9N9K784_9GLOM</name>
<gene>
    <name evidence="1" type="ORF">CPELLU_LOCUS18922</name>
</gene>
<comment type="caution">
    <text evidence="1">The sequence shown here is derived from an EMBL/GenBank/DDBJ whole genome shotgun (WGS) entry which is preliminary data.</text>
</comment>
<proteinExistence type="predicted"/>
<organism evidence="1 2">
    <name type="scientific">Cetraspora pellucida</name>
    <dbReference type="NCBI Taxonomy" id="1433469"/>
    <lineage>
        <taxon>Eukaryota</taxon>
        <taxon>Fungi</taxon>
        <taxon>Fungi incertae sedis</taxon>
        <taxon>Mucoromycota</taxon>
        <taxon>Glomeromycotina</taxon>
        <taxon>Glomeromycetes</taxon>
        <taxon>Diversisporales</taxon>
        <taxon>Gigasporaceae</taxon>
        <taxon>Cetraspora</taxon>
    </lineage>
</organism>
<dbReference type="AlphaFoldDB" id="A0A9N9K784"/>
<sequence>SIIAVDSYEPCITTTTTTTMTATCTTTPTPNLSCPKNHQKRNGNKHHRNKKEIITCTLTETTCITPAPTCVPSGGPCIVENFTSCCMGPLGGEGCQFTPPNPI</sequence>
<dbReference type="Proteomes" id="UP000789759">
    <property type="component" value="Unassembled WGS sequence"/>
</dbReference>
<dbReference type="EMBL" id="CAJVQA010040949">
    <property type="protein sequence ID" value="CAG8813504.1"/>
    <property type="molecule type" value="Genomic_DNA"/>
</dbReference>
<accession>A0A9N9K784</accession>
<reference evidence="1" key="1">
    <citation type="submission" date="2021-06" db="EMBL/GenBank/DDBJ databases">
        <authorList>
            <person name="Kallberg Y."/>
            <person name="Tangrot J."/>
            <person name="Rosling A."/>
        </authorList>
    </citation>
    <scope>NUCLEOTIDE SEQUENCE</scope>
    <source>
        <strain evidence="1">FL966</strain>
    </source>
</reference>
<protein>
    <submittedName>
        <fullName evidence="1">1098_t:CDS:1</fullName>
    </submittedName>
</protein>
<evidence type="ECO:0000313" key="1">
    <source>
        <dbReference type="EMBL" id="CAG8813504.1"/>
    </source>
</evidence>
<feature type="non-terminal residue" evidence="1">
    <location>
        <position position="103"/>
    </location>
</feature>
<evidence type="ECO:0000313" key="2">
    <source>
        <dbReference type="Proteomes" id="UP000789759"/>
    </source>
</evidence>
<keyword evidence="2" id="KW-1185">Reference proteome</keyword>